<dbReference type="PANTHER" id="PTHR19302">
    <property type="entry name" value="GAMMA TUBULIN COMPLEX PROTEIN"/>
    <property type="match status" value="1"/>
</dbReference>
<dbReference type="InterPro" id="IPR041470">
    <property type="entry name" value="GCP_N"/>
</dbReference>
<dbReference type="Gene3D" id="1.20.120.1900">
    <property type="entry name" value="Gamma-tubulin complex, C-terminal domain"/>
    <property type="match status" value="1"/>
</dbReference>
<comment type="similarity">
    <text evidence="2 6">Belongs to the TUBGCP family.</text>
</comment>
<dbReference type="InterPro" id="IPR040457">
    <property type="entry name" value="GCP_C"/>
</dbReference>
<dbReference type="GO" id="GO:0007020">
    <property type="term" value="P:microtubule nucleation"/>
    <property type="evidence" value="ECO:0007669"/>
    <property type="project" value="InterPro"/>
</dbReference>
<dbReference type="OrthoDB" id="78652at2759"/>
<name>A0A0K9PSS1_ZOSMR</name>
<dbReference type="Pfam" id="PF04130">
    <property type="entry name" value="GCP_C_terminal"/>
    <property type="match status" value="1"/>
</dbReference>
<evidence type="ECO:0000256" key="3">
    <source>
        <dbReference type="ARBA" id="ARBA00022490"/>
    </source>
</evidence>
<dbReference type="InterPro" id="IPR042241">
    <property type="entry name" value="GCP_C_sf"/>
</dbReference>
<dbReference type="GO" id="GO:0005874">
    <property type="term" value="C:microtubule"/>
    <property type="evidence" value="ECO:0007669"/>
    <property type="project" value="UniProtKB-KW"/>
</dbReference>
<sequence>MVNGILHDPHREFFIRREDNKDAEKVALSDGSEKVTQKSTDDASLTDWNLGFHIFLDMLPEHISMHIAESILFSGKAIRILRNPCASFKFPEAILQQPTVKGSYKGQENLGNISQPEISLGTNLHGEELLPQSEADKIDTMLQHLKNSSEFHKRSFECTIDAVRTIAANHLWQLVVIRADLNGHLKALKDYFLLAKGDFFQCFLEESRQLMRLPPRHSTAEADLLIPFQLASLKTISDDDKYFSRVSLRMSSFGSSKMDSPDEKISSLEYSLDGWDGISLEYSVNWPLQLFFSQEVLSKIFQYLIRLKRTQMELEKSWASVMHQGHANFSKLRKDHKGNTTSQQQQRSPMWRVREHMAFLIRNLQFYIQVDVIESQWNVLQGHIQDSRDFTELVGFHQEHLSALISQSFLDIGSVSRILDSIMKLCLQFCWIVERNESTISAELDHITEEFNKKSNSLYTILRSSRLAESQRAPYLRRFLMRLNFNFFFESTARGVLNIVRPRPTLPIF</sequence>
<dbReference type="OMA" id="QLSMWLL"/>
<evidence type="ECO:0000256" key="6">
    <source>
        <dbReference type="RuleBase" id="RU363050"/>
    </source>
</evidence>
<evidence type="ECO:0000256" key="1">
    <source>
        <dbReference type="ARBA" id="ARBA00004267"/>
    </source>
</evidence>
<organism evidence="9 10">
    <name type="scientific">Zostera marina</name>
    <name type="common">Eelgrass</name>
    <dbReference type="NCBI Taxonomy" id="29655"/>
    <lineage>
        <taxon>Eukaryota</taxon>
        <taxon>Viridiplantae</taxon>
        <taxon>Streptophyta</taxon>
        <taxon>Embryophyta</taxon>
        <taxon>Tracheophyta</taxon>
        <taxon>Spermatophyta</taxon>
        <taxon>Magnoliopsida</taxon>
        <taxon>Liliopsida</taxon>
        <taxon>Zosteraceae</taxon>
        <taxon>Zostera</taxon>
    </lineage>
</organism>
<evidence type="ECO:0000259" key="7">
    <source>
        <dbReference type="Pfam" id="PF04130"/>
    </source>
</evidence>
<comment type="caution">
    <text evidence="9">The sequence shown here is derived from an EMBL/GenBank/DDBJ whole genome shotgun (WGS) entry which is preliminary data.</text>
</comment>
<dbReference type="PANTHER" id="PTHR19302:SF27">
    <property type="entry name" value="GAMMA-TUBULIN COMPLEX COMPONENT 4"/>
    <property type="match status" value="1"/>
</dbReference>
<gene>
    <name evidence="9" type="ORF">ZOSMA_183G00010</name>
</gene>
<evidence type="ECO:0000313" key="10">
    <source>
        <dbReference type="Proteomes" id="UP000036987"/>
    </source>
</evidence>
<keyword evidence="4 6" id="KW-0493">Microtubule</keyword>
<protein>
    <recommendedName>
        <fullName evidence="6">Gamma-tubulin complex component</fullName>
    </recommendedName>
</protein>
<dbReference type="InterPro" id="IPR007259">
    <property type="entry name" value="GCP"/>
</dbReference>
<evidence type="ECO:0000256" key="4">
    <source>
        <dbReference type="ARBA" id="ARBA00022701"/>
    </source>
</evidence>
<accession>A0A0K9PSS1</accession>
<reference evidence="10" key="1">
    <citation type="journal article" date="2016" name="Nature">
        <title>The genome of the seagrass Zostera marina reveals angiosperm adaptation to the sea.</title>
        <authorList>
            <person name="Olsen J.L."/>
            <person name="Rouze P."/>
            <person name="Verhelst B."/>
            <person name="Lin Y.-C."/>
            <person name="Bayer T."/>
            <person name="Collen J."/>
            <person name="Dattolo E."/>
            <person name="De Paoli E."/>
            <person name="Dittami S."/>
            <person name="Maumus F."/>
            <person name="Michel G."/>
            <person name="Kersting A."/>
            <person name="Lauritano C."/>
            <person name="Lohaus R."/>
            <person name="Toepel M."/>
            <person name="Tonon T."/>
            <person name="Vanneste K."/>
            <person name="Amirebrahimi M."/>
            <person name="Brakel J."/>
            <person name="Bostroem C."/>
            <person name="Chovatia M."/>
            <person name="Grimwood J."/>
            <person name="Jenkins J.W."/>
            <person name="Jueterbock A."/>
            <person name="Mraz A."/>
            <person name="Stam W.T."/>
            <person name="Tice H."/>
            <person name="Bornberg-Bauer E."/>
            <person name="Green P.J."/>
            <person name="Pearson G.A."/>
            <person name="Procaccini G."/>
            <person name="Duarte C.M."/>
            <person name="Schmutz J."/>
            <person name="Reusch T.B.H."/>
            <person name="Van de Peer Y."/>
        </authorList>
    </citation>
    <scope>NUCLEOTIDE SEQUENCE [LARGE SCALE GENOMIC DNA]</scope>
    <source>
        <strain evidence="10">cv. Finnish</strain>
    </source>
</reference>
<keyword evidence="5 6" id="KW-0206">Cytoskeleton</keyword>
<dbReference type="GO" id="GO:0043015">
    <property type="term" value="F:gamma-tubulin binding"/>
    <property type="evidence" value="ECO:0007669"/>
    <property type="project" value="InterPro"/>
</dbReference>
<feature type="domain" description="Gamma tubulin complex component protein N-terminal" evidence="8">
    <location>
        <begin position="2"/>
        <end position="176"/>
    </location>
</feature>
<dbReference type="STRING" id="29655.A0A0K9PSS1"/>
<keyword evidence="10" id="KW-1185">Reference proteome</keyword>
<dbReference type="Pfam" id="PF17681">
    <property type="entry name" value="GCP_N_terminal"/>
    <property type="match status" value="1"/>
</dbReference>
<evidence type="ECO:0000256" key="2">
    <source>
        <dbReference type="ARBA" id="ARBA00010337"/>
    </source>
</evidence>
<keyword evidence="3 6" id="KW-0963">Cytoplasm</keyword>
<comment type="subcellular location">
    <subcellularLocation>
        <location evidence="1 6">Cytoplasm</location>
        <location evidence="1 6">Cytoskeleton</location>
        <location evidence="1 6">Microtubule organizing center</location>
    </subcellularLocation>
</comment>
<evidence type="ECO:0000259" key="8">
    <source>
        <dbReference type="Pfam" id="PF17681"/>
    </source>
</evidence>
<proteinExistence type="inferred from homology"/>
<dbReference type="EMBL" id="LFYR01000680">
    <property type="protein sequence ID" value="KMZ71272.1"/>
    <property type="molecule type" value="Genomic_DNA"/>
</dbReference>
<dbReference type="GO" id="GO:0005815">
    <property type="term" value="C:microtubule organizing center"/>
    <property type="evidence" value="ECO:0007669"/>
    <property type="project" value="UniProtKB-SubCell"/>
</dbReference>
<dbReference type="Proteomes" id="UP000036987">
    <property type="component" value="Unassembled WGS sequence"/>
</dbReference>
<dbReference type="GO" id="GO:0000922">
    <property type="term" value="C:spindle pole"/>
    <property type="evidence" value="ECO:0007669"/>
    <property type="project" value="InterPro"/>
</dbReference>
<evidence type="ECO:0000313" key="9">
    <source>
        <dbReference type="EMBL" id="KMZ71272.1"/>
    </source>
</evidence>
<feature type="domain" description="Gamma tubulin complex component C-terminal" evidence="7">
    <location>
        <begin position="181"/>
        <end position="489"/>
    </location>
</feature>
<dbReference type="AlphaFoldDB" id="A0A0K9PSS1"/>
<evidence type="ECO:0000256" key="5">
    <source>
        <dbReference type="ARBA" id="ARBA00023212"/>
    </source>
</evidence>
<comment type="function">
    <text evidence="6">Component of the gamma-tubulin ring complex (gTuRC) which mediates microtubule nucleation.</text>
</comment>